<name>Q8QRV2_9BETA</name>
<dbReference type="Pfam" id="PF08001">
    <property type="entry name" value="CMV_US"/>
    <property type="match status" value="1"/>
</dbReference>
<organism evidence="13 15">
    <name type="scientific">Panine betaherpesvirus 2</name>
    <name type="common">Chimpanzee cytomegalovirus</name>
    <dbReference type="NCBI Taxonomy" id="188763"/>
    <lineage>
        <taxon>Viruses</taxon>
        <taxon>Duplodnaviria</taxon>
        <taxon>Heunggongvirae</taxon>
        <taxon>Peploviricota</taxon>
        <taxon>Herviviricetes</taxon>
        <taxon>Herpesvirales</taxon>
        <taxon>Orthoherpesviridae</taxon>
        <taxon>Betaherpesvirinae</taxon>
        <taxon>Cytomegalovirus</taxon>
        <taxon>Cytomegalovirus paninebeta2</taxon>
    </lineage>
</organism>
<proteinExistence type="inferred from homology"/>
<keyword evidence="8" id="KW-1015">Disulfide bond</keyword>
<evidence type="ECO:0000256" key="6">
    <source>
        <dbReference type="ARBA" id="ARBA00022989"/>
    </source>
</evidence>
<dbReference type="EMBL" id="AF480884">
    <property type="protein sequence ID" value="AAM00786.1"/>
    <property type="molecule type" value="Genomic_DNA"/>
</dbReference>
<evidence type="ECO:0000256" key="8">
    <source>
        <dbReference type="ARBA" id="ARBA00023157"/>
    </source>
</evidence>
<keyword evidence="5" id="KW-1043">Host membrane</keyword>
<dbReference type="GO" id="GO:0052031">
    <property type="term" value="P:symbiont-mediated perturbation of host defense response"/>
    <property type="evidence" value="ECO:0007669"/>
    <property type="project" value="InterPro"/>
</dbReference>
<keyword evidence="4" id="KW-0732">Signal</keyword>
<evidence type="ECO:0000256" key="1">
    <source>
        <dbReference type="ARBA" id="ARBA00004482"/>
    </source>
</evidence>
<evidence type="ECO:0000256" key="10">
    <source>
        <dbReference type="ARBA" id="ARBA00023184"/>
    </source>
</evidence>
<evidence type="ECO:0000313" key="13">
    <source>
        <dbReference type="EMBL" id="AAM00786.1"/>
    </source>
</evidence>
<keyword evidence="15" id="KW-1185">Reference proteome</keyword>
<evidence type="ECO:0000313" key="14">
    <source>
        <dbReference type="EMBL" id="QXV67904.1"/>
    </source>
</evidence>
<evidence type="ECO:0000256" key="2">
    <source>
        <dbReference type="ARBA" id="ARBA00006952"/>
    </source>
</evidence>
<evidence type="ECO:0000256" key="4">
    <source>
        <dbReference type="ARBA" id="ARBA00022729"/>
    </source>
</evidence>
<dbReference type="GO" id="GO:0044167">
    <property type="term" value="C:host cell endoplasmic reticulum membrane"/>
    <property type="evidence" value="ECO:0007669"/>
    <property type="project" value="UniProtKB-SubCell"/>
</dbReference>
<feature type="transmembrane region" description="Helical" evidence="12">
    <location>
        <begin position="176"/>
        <end position="202"/>
    </location>
</feature>
<evidence type="ECO:0000256" key="12">
    <source>
        <dbReference type="SAM" id="Phobius"/>
    </source>
</evidence>
<keyword evidence="11" id="KW-0393">Immunoglobulin domain</keyword>
<comment type="subcellular location">
    <subcellularLocation>
        <location evidence="1">Host endoplasmic reticulum membrane</location>
        <topology evidence="1">Single-pass type I membrane protein</topology>
    </subcellularLocation>
</comment>
<dbReference type="KEGG" id="vg:935445"/>
<evidence type="ECO:0000256" key="7">
    <source>
        <dbReference type="ARBA" id="ARBA00023136"/>
    </source>
</evidence>
<keyword evidence="7 12" id="KW-0472">Membrane</keyword>
<keyword evidence="9" id="KW-0325">Glycoprotein</keyword>
<protein>
    <submittedName>
        <fullName evidence="13">Membrane glycoprotein US7</fullName>
    </submittedName>
</protein>
<dbReference type="GeneID" id="935445"/>
<gene>
    <name evidence="13" type="primary">US7</name>
    <name evidence="13" type="ORF">CCMVgp138</name>
</gene>
<dbReference type="EMBL" id="MZ151943">
    <property type="protein sequence ID" value="QXV67904.1"/>
    <property type="molecule type" value="Genomic_DNA"/>
</dbReference>
<evidence type="ECO:0000256" key="11">
    <source>
        <dbReference type="ARBA" id="ARBA00023319"/>
    </source>
</evidence>
<reference evidence="13 15" key="1">
    <citation type="journal article" date="2003" name="J. Gen. Virol.">
        <title>The human cytomegalovirus genome revisited: comparison with the chimpanzee cytomegalovirus genome.</title>
        <authorList>
            <person name="Davison A.J."/>
            <person name="Dolan A."/>
            <person name="Akter P."/>
            <person name="Addison C."/>
            <person name="Dargan D.J."/>
            <person name="Alcendor D.J."/>
            <person name="McGeoch D.J."/>
            <person name="Hayward G.S."/>
        </authorList>
    </citation>
    <scope>NUCLEOTIDE SEQUENCE [LARGE SCALE GENOMIC DNA]</scope>
    <source>
        <strain evidence="13">Heberling</strain>
    </source>
</reference>
<keyword evidence="6 12" id="KW-1133">Transmembrane helix</keyword>
<reference evidence="14" key="2">
    <citation type="submission" date="2021-05" db="EMBL/GenBank/DDBJ databases">
        <title>Cloning and multi-omic analysis of chimpanzee cytomegalovirus: a resource for comparative functional genomics.</title>
        <authorList>
            <person name="Phan Q.V."/>
        </authorList>
    </citation>
    <scope>NUCLEOTIDE SEQUENCE</scope>
    <source>
        <strain evidence="14">Heberling</strain>
    </source>
</reference>
<dbReference type="Proteomes" id="UP000099188">
    <property type="component" value="Segment"/>
</dbReference>
<accession>Q8QRV2</accession>
<evidence type="ECO:0000256" key="3">
    <source>
        <dbReference type="ARBA" id="ARBA00022692"/>
    </source>
</evidence>
<dbReference type="RefSeq" id="NP_612780.1">
    <property type="nucleotide sequence ID" value="NC_003521.1"/>
</dbReference>
<keyword evidence="3 12" id="KW-0812">Transmembrane</keyword>
<dbReference type="OrthoDB" id="34400at10239"/>
<evidence type="ECO:0000256" key="9">
    <source>
        <dbReference type="ARBA" id="ARBA00023180"/>
    </source>
</evidence>
<keyword evidence="10" id="KW-1038">Host endoplasmic reticulum</keyword>
<evidence type="ECO:0000313" key="15">
    <source>
        <dbReference type="Proteomes" id="UP000099188"/>
    </source>
</evidence>
<evidence type="ECO:0000256" key="5">
    <source>
        <dbReference type="ARBA" id="ARBA00022870"/>
    </source>
</evidence>
<dbReference type="InterPro" id="IPR012536">
    <property type="entry name" value="CMV_US"/>
</dbReference>
<sequence>MWTQLHVFLLCLTAVTGYGRRKLSRREIALDFMNSEAWESDLIAGRLEFKKFMRPYPKNNMILSHTVSCTIYGGNMTGIWHLEGQFYPSILSEIILTDSDGSYEFIPHKATVTEQSLSVEIKHPVSLTVSHVSLRVFPVKFSQEYYSCTPTVELPWIPQFSFYEYDSYRLSHEGRFISLCFYVMIWAYLITLALCATPLFWVKVFEMLRRGIKARYAGSVRRNSLFYAAKCQ</sequence>
<comment type="similarity">
    <text evidence="2">Belongs to the cytomegalovirus US6 family.</text>
</comment>